<accession>A0A7S4V3P4</accession>
<proteinExistence type="predicted"/>
<evidence type="ECO:0000256" key="1">
    <source>
        <dbReference type="SAM" id="MobiDB-lite"/>
    </source>
</evidence>
<dbReference type="EMBL" id="HBNR01021469">
    <property type="protein sequence ID" value="CAE4574680.1"/>
    <property type="molecule type" value="Transcribed_RNA"/>
</dbReference>
<protein>
    <submittedName>
        <fullName evidence="2">Uncharacterized protein</fullName>
    </submittedName>
</protein>
<feature type="region of interest" description="Disordered" evidence="1">
    <location>
        <begin position="228"/>
        <end position="326"/>
    </location>
</feature>
<reference evidence="2" key="1">
    <citation type="submission" date="2021-01" db="EMBL/GenBank/DDBJ databases">
        <authorList>
            <person name="Corre E."/>
            <person name="Pelletier E."/>
            <person name="Niang G."/>
            <person name="Scheremetjew M."/>
            <person name="Finn R."/>
            <person name="Kale V."/>
            <person name="Holt S."/>
            <person name="Cochrane G."/>
            <person name="Meng A."/>
            <person name="Brown T."/>
            <person name="Cohen L."/>
        </authorList>
    </citation>
    <scope>NUCLEOTIDE SEQUENCE</scope>
    <source>
        <strain evidence="2">CCMP3105</strain>
    </source>
</reference>
<gene>
    <name evidence="2" type="ORF">AMON00008_LOCUS14299</name>
</gene>
<dbReference type="AlphaFoldDB" id="A0A7S4V3P4"/>
<sequence length="505" mass="53662">MLRLGPPLPLPLSPESSAPIPSVAVPAAWLGHCVSAYLPPSSGVAAGGMSALSQARALWAASNATLPPQYAALPLPPADGGWQEALPLVHIGNATVPALPAAALTCSSSGTWRPPVATNPAQGRHRADDACARPDPRPPVGVQIFPEKPVSRHVGPHPGPPTVAKSFPEKPLTRHAGLAEFTMEDFAFVLQAEDILEESSCPRSRLKNHPEAYARDAHDLAHRPAISAPLLDDGPAAGRLGRQAHGARDPDRESQRWGRRRPGARACGRAAPRHHAAAAQLRSSSTAAPPLQAPGRAPGDLPKQDLHGMETSADAPRWHPSTASAGSISEEGHVFTKFHAGPQKKLRGATLSSLCILFETRLRSGGVHRYRYSILAGSVGPADGVGFVFDTKVRRMNIQRMRSVFLNKHGQVCMRNFEHIEKLPHYLPRLEQGVHVLLTVDLDQAMVRFQMDGQGGCCLGAIDLSLEPLLLDSLTGAAPGATQPACPASGFFCAIVTDNIRVSLH</sequence>
<organism evidence="2">
    <name type="scientific">Alexandrium monilatum</name>
    <dbReference type="NCBI Taxonomy" id="311494"/>
    <lineage>
        <taxon>Eukaryota</taxon>
        <taxon>Sar</taxon>
        <taxon>Alveolata</taxon>
        <taxon>Dinophyceae</taxon>
        <taxon>Gonyaulacales</taxon>
        <taxon>Pyrocystaceae</taxon>
        <taxon>Alexandrium</taxon>
    </lineage>
</organism>
<name>A0A7S4V3P4_9DINO</name>
<feature type="compositionally biased region" description="Basic and acidic residues" evidence="1">
    <location>
        <begin position="246"/>
        <end position="256"/>
    </location>
</feature>
<evidence type="ECO:0000313" key="2">
    <source>
        <dbReference type="EMBL" id="CAE4574680.1"/>
    </source>
</evidence>